<reference evidence="1 2" key="1">
    <citation type="submission" date="2019-04" db="EMBL/GenBank/DDBJ databases">
        <title>Natronospirillum operosus gen. nov., sp. nov., a haloalkaliphilic satellite isolated from decaying biomass of laboratory culture of cyanobacterium Geitlerinema sp. and proposal of Natronospirillaceae fam. nov. and Saccharospirillaceae fam. nov.</title>
        <authorList>
            <person name="Kevbrin V."/>
            <person name="Boltyanskaya Y."/>
            <person name="Koziaeva V."/>
            <person name="Grouzdev D.S."/>
            <person name="Park M."/>
            <person name="Cho J."/>
        </authorList>
    </citation>
    <scope>NUCLEOTIDE SEQUENCE [LARGE SCALE GENOMIC DNA]</scope>
    <source>
        <strain evidence="1 2">G-116</strain>
    </source>
</reference>
<dbReference type="SUPFAM" id="SSF53335">
    <property type="entry name" value="S-adenosyl-L-methionine-dependent methyltransferases"/>
    <property type="match status" value="1"/>
</dbReference>
<dbReference type="AlphaFoldDB" id="A0A4Z0W8P3"/>
<dbReference type="Pfam" id="PF07021">
    <property type="entry name" value="MetW"/>
    <property type="match status" value="1"/>
</dbReference>
<organism evidence="1 2">
    <name type="scientific">Natronospirillum operosum</name>
    <dbReference type="NCBI Taxonomy" id="2759953"/>
    <lineage>
        <taxon>Bacteria</taxon>
        <taxon>Pseudomonadati</taxon>
        <taxon>Pseudomonadota</taxon>
        <taxon>Gammaproteobacteria</taxon>
        <taxon>Oceanospirillales</taxon>
        <taxon>Natronospirillaceae</taxon>
        <taxon>Natronospirillum</taxon>
    </lineage>
</organism>
<dbReference type="OrthoDB" id="9792690at2"/>
<evidence type="ECO:0000313" key="1">
    <source>
        <dbReference type="EMBL" id="TGG90067.1"/>
    </source>
</evidence>
<dbReference type="RefSeq" id="WP_135485014.1">
    <property type="nucleotide sequence ID" value="NZ_SRMF01000017.1"/>
</dbReference>
<comment type="caution">
    <text evidence="1">The sequence shown here is derived from an EMBL/GenBank/DDBJ whole genome shotgun (WGS) entry which is preliminary data.</text>
</comment>
<accession>A0A4Z0W8P3</accession>
<name>A0A4Z0W8P3_9GAMM</name>
<dbReference type="NCBIfam" id="TIGR02081">
    <property type="entry name" value="metW"/>
    <property type="match status" value="1"/>
</dbReference>
<dbReference type="InterPro" id="IPR010743">
    <property type="entry name" value="Methionine_synth_MetW"/>
</dbReference>
<dbReference type="EMBL" id="SRMF01000017">
    <property type="protein sequence ID" value="TGG90067.1"/>
    <property type="molecule type" value="Genomic_DNA"/>
</dbReference>
<dbReference type="Gene3D" id="3.40.50.150">
    <property type="entry name" value="Vaccinia Virus protein VP39"/>
    <property type="match status" value="1"/>
</dbReference>
<keyword evidence="2" id="KW-1185">Reference proteome</keyword>
<gene>
    <name evidence="1" type="primary">metW</name>
    <name evidence="1" type="ORF">E4656_19560</name>
</gene>
<sequence length="215" mass="24539">MRADLQIIADWIPVGSRILDLGCGDGTLLSWLREHKQVSGLGVEIDQDSIIRCIENGVPVVQKNLDTGLKNFRDKSFDVVIMSQSLQQMKAPHKTLDEMLRIGREAIVTFPNFGYWNTRRYLFFLGRMPMSKILPYSWFDTPNIHLCTCRDFERLCRDQKARIRQNTVLDSQHQSRRIIRWLPNLLGEIAIYHVDKPGTDATPSAAANTAPEATA</sequence>
<evidence type="ECO:0000313" key="2">
    <source>
        <dbReference type="Proteomes" id="UP000297475"/>
    </source>
</evidence>
<protein>
    <submittedName>
        <fullName evidence="1">Methionine biosynthesis protein MetW</fullName>
    </submittedName>
</protein>
<dbReference type="Proteomes" id="UP000297475">
    <property type="component" value="Unassembled WGS sequence"/>
</dbReference>
<dbReference type="CDD" id="cd02440">
    <property type="entry name" value="AdoMet_MTases"/>
    <property type="match status" value="1"/>
</dbReference>
<dbReference type="InterPro" id="IPR029063">
    <property type="entry name" value="SAM-dependent_MTases_sf"/>
</dbReference>
<proteinExistence type="predicted"/>